<dbReference type="Proteomes" id="UP000215902">
    <property type="component" value="Unassembled WGS sequence"/>
</dbReference>
<evidence type="ECO:0000313" key="4">
    <source>
        <dbReference type="Proteomes" id="UP000215902"/>
    </source>
</evidence>
<comment type="caution">
    <text evidence="2">The sequence shown here is derived from an EMBL/GenBank/DDBJ whole genome shotgun (WGS) entry which is preliminary data.</text>
</comment>
<evidence type="ECO:0000313" key="2">
    <source>
        <dbReference type="EMBL" id="PAA50520.1"/>
    </source>
</evidence>
<dbReference type="EMBL" id="NIVC01003743">
    <property type="protein sequence ID" value="PAA50000.1"/>
    <property type="molecule type" value="Genomic_DNA"/>
</dbReference>
<dbReference type="EMBL" id="NIVC01003616">
    <property type="protein sequence ID" value="PAA50520.1"/>
    <property type="molecule type" value="Genomic_DNA"/>
</dbReference>
<gene>
    <name evidence="3" type="ORF">BOX15_Mlig013763g1</name>
    <name evidence="2" type="ORF">BOX15_Mlig013763g2</name>
    <name evidence="1" type="ORF">BOX15_Mlig013763g3</name>
</gene>
<protein>
    <submittedName>
        <fullName evidence="2">Uncharacterized protein</fullName>
    </submittedName>
</protein>
<evidence type="ECO:0000313" key="3">
    <source>
        <dbReference type="EMBL" id="PAA71911.1"/>
    </source>
</evidence>
<name>A0A267DMI1_9PLAT</name>
<evidence type="ECO:0000313" key="1">
    <source>
        <dbReference type="EMBL" id="PAA50000.1"/>
    </source>
</evidence>
<reference evidence="2 4" key="1">
    <citation type="submission" date="2017-06" db="EMBL/GenBank/DDBJ databases">
        <title>A platform for efficient transgenesis in Macrostomum lignano, a flatworm model organism for stem cell research.</title>
        <authorList>
            <person name="Berezikov E."/>
        </authorList>
    </citation>
    <scope>NUCLEOTIDE SEQUENCE [LARGE SCALE GENOMIC DNA]</scope>
    <source>
        <strain evidence="2">DV1</strain>
        <tissue evidence="2">Whole organism</tissue>
    </source>
</reference>
<keyword evidence="4" id="KW-1185">Reference proteome</keyword>
<accession>A0A267DMI1</accession>
<proteinExistence type="predicted"/>
<dbReference type="EMBL" id="NIVC01001128">
    <property type="protein sequence ID" value="PAA71911.1"/>
    <property type="molecule type" value="Genomic_DNA"/>
</dbReference>
<organism evidence="2 4">
    <name type="scientific">Macrostomum lignano</name>
    <dbReference type="NCBI Taxonomy" id="282301"/>
    <lineage>
        <taxon>Eukaryota</taxon>
        <taxon>Metazoa</taxon>
        <taxon>Spiralia</taxon>
        <taxon>Lophotrochozoa</taxon>
        <taxon>Platyhelminthes</taxon>
        <taxon>Rhabditophora</taxon>
        <taxon>Macrostomorpha</taxon>
        <taxon>Macrostomida</taxon>
        <taxon>Macrostomidae</taxon>
        <taxon>Macrostomum</taxon>
    </lineage>
</organism>
<sequence length="136" mass="16649">MNINGCAPNWCDANWKDCIHRWKRSREKWRAEAVKLQKQLCEMTRTAFHWRQQANIMKCEYCKTRDALAKWRAEAMRCRESTRQWKIEACRWREQARCWKQRCAELMDRKDDQMIAMMCQSRQRQCAQMQSMYPGC</sequence>
<dbReference type="AlphaFoldDB" id="A0A267DMI1"/>